<dbReference type="AlphaFoldDB" id="A0A9D4MKS1"/>
<dbReference type="Proteomes" id="UP000828390">
    <property type="component" value="Unassembled WGS sequence"/>
</dbReference>
<reference evidence="1" key="2">
    <citation type="submission" date="2020-11" db="EMBL/GenBank/DDBJ databases">
        <authorList>
            <person name="McCartney M.A."/>
            <person name="Auch B."/>
            <person name="Kono T."/>
            <person name="Mallez S."/>
            <person name="Becker A."/>
            <person name="Gohl D.M."/>
            <person name="Silverstein K.A.T."/>
            <person name="Koren S."/>
            <person name="Bechman K.B."/>
            <person name="Herman A."/>
            <person name="Abrahante J.E."/>
            <person name="Garbe J."/>
        </authorList>
    </citation>
    <scope>NUCLEOTIDE SEQUENCE</scope>
    <source>
        <strain evidence="1">Duluth1</strain>
        <tissue evidence="1">Whole animal</tissue>
    </source>
</reference>
<keyword evidence="2" id="KW-1185">Reference proteome</keyword>
<evidence type="ECO:0000313" key="2">
    <source>
        <dbReference type="Proteomes" id="UP000828390"/>
    </source>
</evidence>
<proteinExistence type="predicted"/>
<comment type="caution">
    <text evidence="1">The sequence shown here is derived from an EMBL/GenBank/DDBJ whole genome shotgun (WGS) entry which is preliminary data.</text>
</comment>
<protein>
    <submittedName>
        <fullName evidence="1">Uncharacterized protein</fullName>
    </submittedName>
</protein>
<organism evidence="1 2">
    <name type="scientific">Dreissena polymorpha</name>
    <name type="common">Zebra mussel</name>
    <name type="synonym">Mytilus polymorpha</name>
    <dbReference type="NCBI Taxonomy" id="45954"/>
    <lineage>
        <taxon>Eukaryota</taxon>
        <taxon>Metazoa</taxon>
        <taxon>Spiralia</taxon>
        <taxon>Lophotrochozoa</taxon>
        <taxon>Mollusca</taxon>
        <taxon>Bivalvia</taxon>
        <taxon>Autobranchia</taxon>
        <taxon>Heteroconchia</taxon>
        <taxon>Euheterodonta</taxon>
        <taxon>Imparidentia</taxon>
        <taxon>Neoheterodontei</taxon>
        <taxon>Myida</taxon>
        <taxon>Dreissenoidea</taxon>
        <taxon>Dreissenidae</taxon>
        <taxon>Dreissena</taxon>
    </lineage>
</organism>
<accession>A0A9D4MKS1</accession>
<name>A0A9D4MKS1_DREPO</name>
<sequence length="97" mass="11179">MKGAKLLKGTGIFINEDLTKTNAEVLASLRLKEPTRIEKAWSYGGKLFAKYKSSERYEQINFYQYHTWLSKPWPSKDNTYARKVASSDRNLLSSAQN</sequence>
<reference evidence="1" key="1">
    <citation type="journal article" date="2019" name="bioRxiv">
        <title>The Genome of the Zebra Mussel, Dreissena polymorpha: A Resource for Invasive Species Research.</title>
        <authorList>
            <person name="McCartney M.A."/>
            <person name="Auch B."/>
            <person name="Kono T."/>
            <person name="Mallez S."/>
            <person name="Zhang Y."/>
            <person name="Obille A."/>
            <person name="Becker A."/>
            <person name="Abrahante J.E."/>
            <person name="Garbe J."/>
            <person name="Badalamenti J.P."/>
            <person name="Herman A."/>
            <person name="Mangelson H."/>
            <person name="Liachko I."/>
            <person name="Sullivan S."/>
            <person name="Sone E.D."/>
            <person name="Koren S."/>
            <person name="Silverstein K.A.T."/>
            <person name="Beckman K.B."/>
            <person name="Gohl D.M."/>
        </authorList>
    </citation>
    <scope>NUCLEOTIDE SEQUENCE</scope>
    <source>
        <strain evidence="1">Duluth1</strain>
        <tissue evidence="1">Whole animal</tissue>
    </source>
</reference>
<gene>
    <name evidence="1" type="ORF">DPMN_001347</name>
</gene>
<dbReference type="EMBL" id="JAIWYP010000001">
    <property type="protein sequence ID" value="KAH3877479.1"/>
    <property type="molecule type" value="Genomic_DNA"/>
</dbReference>
<evidence type="ECO:0000313" key="1">
    <source>
        <dbReference type="EMBL" id="KAH3877479.1"/>
    </source>
</evidence>